<proteinExistence type="inferred from homology"/>
<feature type="compositionally biased region" description="Polar residues" evidence="6">
    <location>
        <begin position="23"/>
        <end position="32"/>
    </location>
</feature>
<evidence type="ECO:0000256" key="3">
    <source>
        <dbReference type="ARBA" id="ARBA00022448"/>
    </source>
</evidence>
<keyword evidence="5" id="KW-0472">Membrane</keyword>
<dbReference type="GO" id="GO:0031201">
    <property type="term" value="C:SNARE complex"/>
    <property type="evidence" value="ECO:0007669"/>
    <property type="project" value="InterPro"/>
</dbReference>
<dbReference type="GO" id="GO:0005886">
    <property type="term" value="C:plasma membrane"/>
    <property type="evidence" value="ECO:0007669"/>
    <property type="project" value="TreeGrafter"/>
</dbReference>
<dbReference type="FunFam" id="1.20.5.110:FF:000031">
    <property type="entry name" value="SNAP25 homologous protein SNAP33"/>
    <property type="match status" value="1"/>
</dbReference>
<keyword evidence="9" id="KW-1185">Reference proteome</keyword>
<dbReference type="InterPro" id="IPR044766">
    <property type="entry name" value="NPSN/SNAP25-like_N_SNARE"/>
</dbReference>
<dbReference type="GO" id="GO:0005484">
    <property type="term" value="F:SNAP receptor activity"/>
    <property type="evidence" value="ECO:0007669"/>
    <property type="project" value="InterPro"/>
</dbReference>
<evidence type="ECO:0000259" key="7">
    <source>
        <dbReference type="PROSITE" id="PS50192"/>
    </source>
</evidence>
<feature type="domain" description="T-SNARE coiled-coil homology" evidence="7">
    <location>
        <begin position="249"/>
        <end position="311"/>
    </location>
</feature>
<comment type="similarity">
    <text evidence="2">Belongs to the SNAP-25 family.</text>
</comment>
<comment type="subcellular location">
    <subcellularLocation>
        <location evidence="1">Membrane</location>
    </subcellularLocation>
</comment>
<comment type="caution">
    <text evidence="8">The sequence shown here is derived from an EMBL/GenBank/DDBJ whole genome shotgun (WGS) entry which is preliminary data.</text>
</comment>
<dbReference type="GO" id="GO:0016192">
    <property type="term" value="P:vesicle-mediated transport"/>
    <property type="evidence" value="ECO:0007669"/>
    <property type="project" value="UniProtKB-ARBA"/>
</dbReference>
<evidence type="ECO:0000256" key="1">
    <source>
        <dbReference type="ARBA" id="ARBA00004370"/>
    </source>
</evidence>
<dbReference type="SMART" id="SM00397">
    <property type="entry name" value="t_SNARE"/>
    <property type="match status" value="2"/>
</dbReference>
<keyword evidence="3" id="KW-0813">Transport</keyword>
<accession>A0AAE1J2W5</accession>
<dbReference type="PANTHER" id="PTHR19305">
    <property type="entry name" value="SYNAPTOSOMAL ASSOCIATED PROTEIN"/>
    <property type="match status" value="1"/>
</dbReference>
<evidence type="ECO:0000256" key="4">
    <source>
        <dbReference type="ARBA" id="ARBA00022927"/>
    </source>
</evidence>
<dbReference type="InterPro" id="IPR000727">
    <property type="entry name" value="T_SNARE_dom"/>
</dbReference>
<dbReference type="AlphaFoldDB" id="A0AAE1J2W5"/>
<dbReference type="PANTHER" id="PTHR19305:SF40">
    <property type="entry name" value="SNAP25 HOMOLOGOUS PROTEIN SNAP30-RELATED"/>
    <property type="match status" value="1"/>
</dbReference>
<organism evidence="8 9">
    <name type="scientific">Acacia crassicarpa</name>
    <name type="common">northern wattle</name>
    <dbReference type="NCBI Taxonomy" id="499986"/>
    <lineage>
        <taxon>Eukaryota</taxon>
        <taxon>Viridiplantae</taxon>
        <taxon>Streptophyta</taxon>
        <taxon>Embryophyta</taxon>
        <taxon>Tracheophyta</taxon>
        <taxon>Spermatophyta</taxon>
        <taxon>Magnoliopsida</taxon>
        <taxon>eudicotyledons</taxon>
        <taxon>Gunneridae</taxon>
        <taxon>Pentapetalae</taxon>
        <taxon>rosids</taxon>
        <taxon>fabids</taxon>
        <taxon>Fabales</taxon>
        <taxon>Fabaceae</taxon>
        <taxon>Caesalpinioideae</taxon>
        <taxon>mimosoid clade</taxon>
        <taxon>Acacieae</taxon>
        <taxon>Acacia</taxon>
    </lineage>
</organism>
<name>A0AAE1J2W5_9FABA</name>
<dbReference type="CDD" id="cd15861">
    <property type="entry name" value="SNARE_SNAP25N_23N_29N_SEC9N"/>
    <property type="match status" value="1"/>
</dbReference>
<feature type="region of interest" description="Disordered" evidence="6">
    <location>
        <begin position="1"/>
        <end position="108"/>
    </location>
</feature>
<dbReference type="SUPFAM" id="SSF58038">
    <property type="entry name" value="SNARE fusion complex"/>
    <property type="match status" value="2"/>
</dbReference>
<keyword evidence="4" id="KW-0653">Protein transport</keyword>
<evidence type="ECO:0000256" key="5">
    <source>
        <dbReference type="ARBA" id="ARBA00023136"/>
    </source>
</evidence>
<evidence type="ECO:0000313" key="9">
    <source>
        <dbReference type="Proteomes" id="UP001293593"/>
    </source>
</evidence>
<dbReference type="Gene3D" id="1.20.5.110">
    <property type="match status" value="2"/>
</dbReference>
<feature type="compositionally biased region" description="Low complexity" evidence="6">
    <location>
        <begin position="80"/>
        <end position="90"/>
    </location>
</feature>
<gene>
    <name evidence="8" type="ORF">QN277_004081</name>
</gene>
<dbReference type="PROSITE" id="PS50192">
    <property type="entry name" value="T_SNARE"/>
    <property type="match status" value="1"/>
</dbReference>
<sequence>MFGLRRTPPKVATQDPVRPRFQASPSSNNPFDSYTEPVNKATQKPARRTASEYAPKVHNSKGNPFDDDDEEEDYWGRGPSSTSSSSHSSSAAKYRYKTKSGSHGEGLEKQSVEELENYAVNKAEETTKGVRNCLKVAEDIREEATKTLEMLHQQGEQITRTHNMIVDTEKDLTKGEKLLNSLGGMFSRSWKPKKTRNIQGPVIITPDNLSKKSKEDMERERLGLAAMPREKSASKTLPGDAATAYQKVDVEKAKQDEALSDLSNILVDLKSMAVDMGTEIDRQNKAMDHLNLDVDETNSRVKVANQHARKLIG</sequence>
<evidence type="ECO:0000256" key="2">
    <source>
        <dbReference type="ARBA" id="ARBA00009480"/>
    </source>
</evidence>
<dbReference type="GO" id="GO:0015031">
    <property type="term" value="P:protein transport"/>
    <property type="evidence" value="ECO:0007669"/>
    <property type="project" value="UniProtKB-KW"/>
</dbReference>
<evidence type="ECO:0000256" key="6">
    <source>
        <dbReference type="SAM" id="MobiDB-lite"/>
    </source>
</evidence>
<reference evidence="8" key="1">
    <citation type="submission" date="2023-10" db="EMBL/GenBank/DDBJ databases">
        <title>Chromosome-level genome of the transformable northern wattle, Acacia crassicarpa.</title>
        <authorList>
            <person name="Massaro I."/>
            <person name="Sinha N.R."/>
            <person name="Poethig S."/>
            <person name="Leichty A.R."/>
        </authorList>
    </citation>
    <scope>NUCLEOTIDE SEQUENCE</scope>
    <source>
        <strain evidence="8">Acra3RX</strain>
        <tissue evidence="8">Leaf</tissue>
    </source>
</reference>
<dbReference type="Proteomes" id="UP001293593">
    <property type="component" value="Unassembled WGS sequence"/>
</dbReference>
<dbReference type="CDD" id="cd15841">
    <property type="entry name" value="SNARE_Qc"/>
    <property type="match status" value="1"/>
</dbReference>
<protein>
    <recommendedName>
        <fullName evidence="7">t-SNARE coiled-coil homology domain-containing protein</fullName>
    </recommendedName>
</protein>
<dbReference type="EMBL" id="JAWXYG010000010">
    <property type="protein sequence ID" value="KAK4261028.1"/>
    <property type="molecule type" value="Genomic_DNA"/>
</dbReference>
<evidence type="ECO:0000313" key="8">
    <source>
        <dbReference type="EMBL" id="KAK4261028.1"/>
    </source>
</evidence>